<name>A0A5D6W7L9_9FIRM</name>
<accession>A0A5D6W7L9</accession>
<dbReference type="Gene3D" id="1.20.59.20">
    <property type="match status" value="1"/>
</dbReference>
<dbReference type="PANTHER" id="PTHR43033">
    <property type="entry name" value="TRNA(ILE)-LYSIDINE SYNTHASE-RELATED"/>
    <property type="match status" value="1"/>
</dbReference>
<dbReference type="Gene3D" id="3.40.50.620">
    <property type="entry name" value="HUPs"/>
    <property type="match status" value="1"/>
</dbReference>
<protein>
    <recommendedName>
        <fullName evidence="8">tRNA(Ile)-lysidine synthase</fullName>
        <ecNumber evidence="8">6.3.4.19</ecNumber>
    </recommendedName>
    <alternativeName>
        <fullName evidence="8">tRNA(Ile)-2-lysyl-cytidine synthase</fullName>
    </alternativeName>
    <alternativeName>
        <fullName evidence="8">tRNA(Ile)-lysidine synthetase</fullName>
    </alternativeName>
</protein>
<dbReference type="InterPro" id="IPR012795">
    <property type="entry name" value="tRNA_Ile_lys_synt_N"/>
</dbReference>
<dbReference type="SUPFAM" id="SSF82829">
    <property type="entry name" value="MesJ substrate recognition domain-like"/>
    <property type="match status" value="1"/>
</dbReference>
<dbReference type="InterPro" id="IPR015262">
    <property type="entry name" value="tRNA_Ile_lys_synt_subst-bd"/>
</dbReference>
<evidence type="ECO:0000256" key="8">
    <source>
        <dbReference type="HAMAP-Rule" id="MF_01161"/>
    </source>
</evidence>
<dbReference type="Pfam" id="PF01171">
    <property type="entry name" value="ATP_bind_3"/>
    <property type="match status" value="1"/>
</dbReference>
<evidence type="ECO:0000256" key="3">
    <source>
        <dbReference type="ARBA" id="ARBA00022598"/>
    </source>
</evidence>
<feature type="binding site" evidence="8">
    <location>
        <begin position="26"/>
        <end position="31"/>
    </location>
    <ligand>
        <name>ATP</name>
        <dbReference type="ChEBI" id="CHEBI:30616"/>
    </ligand>
</feature>
<evidence type="ECO:0000256" key="4">
    <source>
        <dbReference type="ARBA" id="ARBA00022694"/>
    </source>
</evidence>
<dbReference type="InterPro" id="IPR012796">
    <property type="entry name" value="Lysidine-tRNA-synth_C"/>
</dbReference>
<evidence type="ECO:0000256" key="1">
    <source>
        <dbReference type="ARBA" id="ARBA00004496"/>
    </source>
</evidence>
<dbReference type="RefSeq" id="WP_149171208.1">
    <property type="nucleotide sequence ID" value="NZ_VTOY01000003.1"/>
</dbReference>
<evidence type="ECO:0000259" key="9">
    <source>
        <dbReference type="SMART" id="SM00977"/>
    </source>
</evidence>
<feature type="domain" description="Lysidine-tRNA(Ile) synthetase C-terminal" evidence="9">
    <location>
        <begin position="383"/>
        <end position="453"/>
    </location>
</feature>
<dbReference type="CDD" id="cd01992">
    <property type="entry name" value="TilS_N"/>
    <property type="match status" value="1"/>
</dbReference>
<evidence type="ECO:0000313" key="11">
    <source>
        <dbReference type="Proteomes" id="UP000323646"/>
    </source>
</evidence>
<dbReference type="NCBIfam" id="TIGR02433">
    <property type="entry name" value="lysidine_TilS_C"/>
    <property type="match status" value="1"/>
</dbReference>
<dbReference type="GO" id="GO:0005524">
    <property type="term" value="F:ATP binding"/>
    <property type="evidence" value="ECO:0007669"/>
    <property type="project" value="UniProtKB-UniRule"/>
</dbReference>
<dbReference type="SUPFAM" id="SSF56037">
    <property type="entry name" value="PheT/TilS domain"/>
    <property type="match status" value="1"/>
</dbReference>
<comment type="function">
    <text evidence="8">Ligates lysine onto the cytidine present at position 34 of the AUA codon-specific tRNA(Ile) that contains the anticodon CAU, in an ATP-dependent manner. Cytidine is converted to lysidine, thus changing the amino acid specificity of the tRNA from methionine to isoleucine.</text>
</comment>
<keyword evidence="3 8" id="KW-0436">Ligase</keyword>
<keyword evidence="11" id="KW-1185">Reference proteome</keyword>
<dbReference type="HAMAP" id="MF_01161">
    <property type="entry name" value="tRNA_Ile_lys_synt"/>
    <property type="match status" value="1"/>
</dbReference>
<evidence type="ECO:0000256" key="5">
    <source>
        <dbReference type="ARBA" id="ARBA00022741"/>
    </source>
</evidence>
<gene>
    <name evidence="8 10" type="primary">tilS</name>
    <name evidence="10" type="ORF">FZ040_06180</name>
</gene>
<dbReference type="AlphaFoldDB" id="A0A5D6W7L9"/>
<dbReference type="EC" id="6.3.4.19" evidence="8"/>
<dbReference type="Pfam" id="PF09179">
    <property type="entry name" value="TilS"/>
    <property type="match status" value="1"/>
</dbReference>
<dbReference type="InterPro" id="IPR014729">
    <property type="entry name" value="Rossmann-like_a/b/a_fold"/>
</dbReference>
<dbReference type="OrthoDB" id="9807403at2"/>
<keyword evidence="5 8" id="KW-0547">Nucleotide-binding</keyword>
<keyword evidence="6 8" id="KW-0067">ATP-binding</keyword>
<comment type="subcellular location">
    <subcellularLocation>
        <location evidence="1 8">Cytoplasm</location>
    </subcellularLocation>
</comment>
<comment type="catalytic activity">
    <reaction evidence="7 8">
        <text>cytidine(34) in tRNA(Ile2) + L-lysine + ATP = lysidine(34) in tRNA(Ile2) + AMP + diphosphate + H(+)</text>
        <dbReference type="Rhea" id="RHEA:43744"/>
        <dbReference type="Rhea" id="RHEA-COMP:10625"/>
        <dbReference type="Rhea" id="RHEA-COMP:10670"/>
        <dbReference type="ChEBI" id="CHEBI:15378"/>
        <dbReference type="ChEBI" id="CHEBI:30616"/>
        <dbReference type="ChEBI" id="CHEBI:32551"/>
        <dbReference type="ChEBI" id="CHEBI:33019"/>
        <dbReference type="ChEBI" id="CHEBI:82748"/>
        <dbReference type="ChEBI" id="CHEBI:83665"/>
        <dbReference type="ChEBI" id="CHEBI:456215"/>
        <dbReference type="EC" id="6.3.4.19"/>
    </reaction>
</comment>
<organism evidence="10 11">
    <name type="scientific">Selenomonas ruminis</name>
    <dbReference type="NCBI Taxonomy" id="2593411"/>
    <lineage>
        <taxon>Bacteria</taxon>
        <taxon>Bacillati</taxon>
        <taxon>Bacillota</taxon>
        <taxon>Negativicutes</taxon>
        <taxon>Selenomonadales</taxon>
        <taxon>Selenomonadaceae</taxon>
        <taxon>Selenomonas</taxon>
    </lineage>
</organism>
<dbReference type="InterPro" id="IPR012094">
    <property type="entry name" value="tRNA_Ile_lys_synt"/>
</dbReference>
<sequence>MMEKVETFCRQHDLLPKGAGILVACSGGPDSLALLMLLWQLRGRYRLRVAAAHFEHGIRGAESKEDAAFVQSFCQQHGIPFRMGSGDVPAYAAENGLSLETAARKLRYAFLENARRELSLDFLAVAHHADDQAETVLMRILRGTGTDGLAAMRPKSGTAGHILRPFLGVTKQEIRQWCARMHLLPREDSTNQQEDCTRNLLRLRTLPALRHAYNPELSKALCQLADIAAAESDYIESRVDAIWKHPLVELADDVALFTGPFAQLPLALQRGVVRRFWHCLTGSSCDLSFVQAEDVRRLCLENRTGSRLELPGGWRLRLAYGRLSGQPGILDGQAETLPAVPLQIPGRTVWGNYCCEASWLEALPAATGPWEYYFYPEEFSEPLVIRQRQAGDVIQLAGGRKKLKRLLIDDKIPQEERGRLPLIAAGHEILWVVGHRRSTLCPVDNHTTAKKKFLYLKIQRREEHLS</sequence>
<dbReference type="PANTHER" id="PTHR43033:SF1">
    <property type="entry name" value="TRNA(ILE)-LYSIDINE SYNTHASE-RELATED"/>
    <property type="match status" value="1"/>
</dbReference>
<dbReference type="EMBL" id="VTOY01000003">
    <property type="protein sequence ID" value="TYZ23462.1"/>
    <property type="molecule type" value="Genomic_DNA"/>
</dbReference>
<dbReference type="GO" id="GO:0005737">
    <property type="term" value="C:cytoplasm"/>
    <property type="evidence" value="ECO:0007669"/>
    <property type="project" value="UniProtKB-SubCell"/>
</dbReference>
<comment type="caution">
    <text evidence="10">The sequence shown here is derived from an EMBL/GenBank/DDBJ whole genome shotgun (WGS) entry which is preliminary data.</text>
</comment>
<dbReference type="GO" id="GO:0032267">
    <property type="term" value="F:tRNA(Ile)-lysidine synthase activity"/>
    <property type="evidence" value="ECO:0007669"/>
    <property type="project" value="UniProtKB-EC"/>
</dbReference>
<dbReference type="Proteomes" id="UP000323646">
    <property type="component" value="Unassembled WGS sequence"/>
</dbReference>
<evidence type="ECO:0000256" key="6">
    <source>
        <dbReference type="ARBA" id="ARBA00022840"/>
    </source>
</evidence>
<proteinExistence type="inferred from homology"/>
<dbReference type="InterPro" id="IPR011063">
    <property type="entry name" value="TilS/TtcA_N"/>
</dbReference>
<dbReference type="Pfam" id="PF11734">
    <property type="entry name" value="TilS_C"/>
    <property type="match status" value="1"/>
</dbReference>
<keyword evidence="4 8" id="KW-0819">tRNA processing</keyword>
<dbReference type="SUPFAM" id="SSF52402">
    <property type="entry name" value="Adenine nucleotide alpha hydrolases-like"/>
    <property type="match status" value="1"/>
</dbReference>
<comment type="domain">
    <text evidence="8">The N-terminal region contains the highly conserved SGGXDS motif, predicted to be a P-loop motif involved in ATP binding.</text>
</comment>
<dbReference type="GO" id="GO:0006400">
    <property type="term" value="P:tRNA modification"/>
    <property type="evidence" value="ECO:0007669"/>
    <property type="project" value="UniProtKB-UniRule"/>
</dbReference>
<evidence type="ECO:0000256" key="7">
    <source>
        <dbReference type="ARBA" id="ARBA00048539"/>
    </source>
</evidence>
<comment type="similarity">
    <text evidence="8">Belongs to the tRNA(Ile)-lysidine synthase family.</text>
</comment>
<dbReference type="NCBIfam" id="TIGR02432">
    <property type="entry name" value="lysidine_TilS_N"/>
    <property type="match status" value="1"/>
</dbReference>
<keyword evidence="2 8" id="KW-0963">Cytoplasm</keyword>
<evidence type="ECO:0000256" key="2">
    <source>
        <dbReference type="ARBA" id="ARBA00022490"/>
    </source>
</evidence>
<dbReference type="SMART" id="SM00977">
    <property type="entry name" value="TilS_C"/>
    <property type="match status" value="1"/>
</dbReference>
<reference evidence="10 11" key="1">
    <citation type="submission" date="2019-08" db="EMBL/GenBank/DDBJ databases">
        <title>Selenomonas sp. mPRGC5 and Selenomonas sp. mPRGC8 isolated from ruminal fluid of dairy goat (Capra hircus).</title>
        <authorList>
            <person name="Poothong S."/>
            <person name="Nuengjamnong C."/>
            <person name="Tanasupawat S."/>
        </authorList>
    </citation>
    <scope>NUCLEOTIDE SEQUENCE [LARGE SCALE GENOMIC DNA]</scope>
    <source>
        <strain evidence="11">mPRGC5</strain>
    </source>
</reference>
<evidence type="ECO:0000313" key="10">
    <source>
        <dbReference type="EMBL" id="TYZ23462.1"/>
    </source>
</evidence>